<organism evidence="2 3">
    <name type="scientific">Actinomadura rudentiformis</name>
    <dbReference type="NCBI Taxonomy" id="359158"/>
    <lineage>
        <taxon>Bacteria</taxon>
        <taxon>Bacillati</taxon>
        <taxon>Actinomycetota</taxon>
        <taxon>Actinomycetes</taxon>
        <taxon>Streptosporangiales</taxon>
        <taxon>Thermomonosporaceae</taxon>
        <taxon>Actinomadura</taxon>
    </lineage>
</organism>
<dbReference type="RefSeq" id="WP_151565287.1">
    <property type="nucleotide sequence ID" value="NZ_WBMT01000015.1"/>
</dbReference>
<dbReference type="PROSITE" id="PS51257">
    <property type="entry name" value="PROKAR_LIPOPROTEIN"/>
    <property type="match status" value="1"/>
</dbReference>
<evidence type="ECO:0000313" key="2">
    <source>
        <dbReference type="EMBL" id="KAB2344919.1"/>
    </source>
</evidence>
<dbReference type="EMBL" id="WBMT01000015">
    <property type="protein sequence ID" value="KAB2344919.1"/>
    <property type="molecule type" value="Genomic_DNA"/>
</dbReference>
<gene>
    <name evidence="2" type="ORF">F8566_30490</name>
</gene>
<evidence type="ECO:0008006" key="4">
    <source>
        <dbReference type="Google" id="ProtNLM"/>
    </source>
</evidence>
<keyword evidence="1" id="KW-0732">Signal</keyword>
<name>A0A6H9YSP2_9ACTN</name>
<evidence type="ECO:0000256" key="1">
    <source>
        <dbReference type="SAM" id="SignalP"/>
    </source>
</evidence>
<keyword evidence="3" id="KW-1185">Reference proteome</keyword>
<dbReference type="AlphaFoldDB" id="A0A6H9YSP2"/>
<protein>
    <recommendedName>
        <fullName evidence="4">Small secreted protein</fullName>
    </recommendedName>
</protein>
<feature type="chain" id="PRO_5038708271" description="Small secreted protein" evidence="1">
    <location>
        <begin position="24"/>
        <end position="149"/>
    </location>
</feature>
<comment type="caution">
    <text evidence="2">The sequence shown here is derived from an EMBL/GenBank/DDBJ whole genome shotgun (WGS) entry which is preliminary data.</text>
</comment>
<sequence length="149" mass="14758">MRMSATKLVGVLAIGGAMLTSTACGPLDAVTGGGDKKAACDNIKSAAEQFAGSGLAQPDMNNPTASISANAQKLSDFAAKVRTEGQNAGGDVQSAATKFAADVDSAANAMRQMASNPSSASSSMSSISSMQQSGQALSKACGISGFRLS</sequence>
<evidence type="ECO:0000313" key="3">
    <source>
        <dbReference type="Proteomes" id="UP000468735"/>
    </source>
</evidence>
<accession>A0A6H9YSP2</accession>
<reference evidence="2 3" key="1">
    <citation type="submission" date="2019-09" db="EMBL/GenBank/DDBJ databases">
        <title>Actinomadura physcomitrii sp. nov., a novel actinomycete isolated from moss [Physcomitrium sphaericum (Ludw) Fuernr].</title>
        <authorList>
            <person name="Zhuang X."/>
            <person name="Liu C."/>
        </authorList>
    </citation>
    <scope>NUCLEOTIDE SEQUENCE [LARGE SCALE GENOMIC DNA]</scope>
    <source>
        <strain evidence="2 3">HMC1</strain>
    </source>
</reference>
<proteinExistence type="predicted"/>
<dbReference type="OrthoDB" id="3478712at2"/>
<feature type="signal peptide" evidence="1">
    <location>
        <begin position="1"/>
        <end position="23"/>
    </location>
</feature>
<dbReference type="Proteomes" id="UP000468735">
    <property type="component" value="Unassembled WGS sequence"/>
</dbReference>